<name>A0A8H5H825_9AGAR</name>
<gene>
    <name evidence="2" type="ORF">D9757_010769</name>
</gene>
<accession>A0A8H5H825</accession>
<dbReference type="EMBL" id="JAACJN010000074">
    <property type="protein sequence ID" value="KAF5378691.1"/>
    <property type="molecule type" value="Genomic_DNA"/>
</dbReference>
<keyword evidence="3" id="KW-1185">Reference proteome</keyword>
<feature type="compositionally biased region" description="Basic and acidic residues" evidence="1">
    <location>
        <begin position="66"/>
        <end position="85"/>
    </location>
</feature>
<feature type="compositionally biased region" description="Polar residues" evidence="1">
    <location>
        <begin position="40"/>
        <end position="58"/>
    </location>
</feature>
<feature type="compositionally biased region" description="Polar residues" evidence="1">
    <location>
        <begin position="14"/>
        <end position="27"/>
    </location>
</feature>
<reference evidence="2 3" key="1">
    <citation type="journal article" date="2020" name="ISME J.">
        <title>Uncovering the hidden diversity of litter-decomposition mechanisms in mushroom-forming fungi.</title>
        <authorList>
            <person name="Floudas D."/>
            <person name="Bentzer J."/>
            <person name="Ahren D."/>
            <person name="Johansson T."/>
            <person name="Persson P."/>
            <person name="Tunlid A."/>
        </authorList>
    </citation>
    <scope>NUCLEOTIDE SEQUENCE [LARGE SCALE GENOMIC DNA]</scope>
    <source>
        <strain evidence="2 3">CBS 406.79</strain>
    </source>
</reference>
<dbReference type="AlphaFoldDB" id="A0A8H5H825"/>
<feature type="compositionally biased region" description="Polar residues" evidence="1">
    <location>
        <begin position="86"/>
        <end position="97"/>
    </location>
</feature>
<dbReference type="Proteomes" id="UP000518752">
    <property type="component" value="Unassembled WGS sequence"/>
</dbReference>
<evidence type="ECO:0000313" key="3">
    <source>
        <dbReference type="Proteomes" id="UP000518752"/>
    </source>
</evidence>
<dbReference type="OrthoDB" id="3364649at2759"/>
<evidence type="ECO:0000313" key="2">
    <source>
        <dbReference type="EMBL" id="KAF5378691.1"/>
    </source>
</evidence>
<protein>
    <submittedName>
        <fullName evidence="2">Uncharacterized protein</fullName>
    </submittedName>
</protein>
<feature type="region of interest" description="Disordered" evidence="1">
    <location>
        <begin position="14"/>
        <end position="153"/>
    </location>
</feature>
<sequence>MQKNFAPVPLLFVSQNRNPQRIGNSNRLIDKPPPSKKFWATTSSLQPEPGTSTATSFGRTPEIEDDFRAMEDEADRLRRETRARNLDSTLRQNSQTPARPPPQKPSGSRKPRHDTTSASVSLREPYNRQKQAFEGGSHECDQGRVRTRTGARP</sequence>
<organism evidence="2 3">
    <name type="scientific">Collybiopsis confluens</name>
    <dbReference type="NCBI Taxonomy" id="2823264"/>
    <lineage>
        <taxon>Eukaryota</taxon>
        <taxon>Fungi</taxon>
        <taxon>Dikarya</taxon>
        <taxon>Basidiomycota</taxon>
        <taxon>Agaricomycotina</taxon>
        <taxon>Agaricomycetes</taxon>
        <taxon>Agaricomycetidae</taxon>
        <taxon>Agaricales</taxon>
        <taxon>Marasmiineae</taxon>
        <taxon>Omphalotaceae</taxon>
        <taxon>Collybiopsis</taxon>
    </lineage>
</organism>
<comment type="caution">
    <text evidence="2">The sequence shown here is derived from an EMBL/GenBank/DDBJ whole genome shotgun (WGS) entry which is preliminary data.</text>
</comment>
<evidence type="ECO:0000256" key="1">
    <source>
        <dbReference type="SAM" id="MobiDB-lite"/>
    </source>
</evidence>
<proteinExistence type="predicted"/>